<gene>
    <name evidence="3" type="ORF">A6X21_00135</name>
</gene>
<evidence type="ECO:0000313" key="4">
    <source>
        <dbReference type="Proteomes" id="UP000094828"/>
    </source>
</evidence>
<keyword evidence="4" id="KW-1185">Reference proteome</keyword>
<dbReference type="RefSeq" id="WP_068848484.1">
    <property type="nucleotide sequence ID" value="NZ_LYDR01000110.1"/>
</dbReference>
<organism evidence="3 4">
    <name type="scientific">Planctopirus hydrillae</name>
    <dbReference type="NCBI Taxonomy" id="1841610"/>
    <lineage>
        <taxon>Bacteria</taxon>
        <taxon>Pseudomonadati</taxon>
        <taxon>Planctomycetota</taxon>
        <taxon>Planctomycetia</taxon>
        <taxon>Planctomycetales</taxon>
        <taxon>Planctomycetaceae</taxon>
        <taxon>Planctopirus</taxon>
    </lineage>
</organism>
<feature type="transmembrane region" description="Helical" evidence="1">
    <location>
        <begin position="6"/>
        <end position="24"/>
    </location>
</feature>
<evidence type="ECO:0000256" key="1">
    <source>
        <dbReference type="SAM" id="Phobius"/>
    </source>
</evidence>
<name>A0A1C3EAR1_9PLAN</name>
<dbReference type="InterPro" id="IPR027558">
    <property type="entry name" value="Pre_pil_HX9DG_C"/>
</dbReference>
<feature type="transmembrane region" description="Helical" evidence="1">
    <location>
        <begin position="62"/>
        <end position="84"/>
    </location>
</feature>
<keyword evidence="1" id="KW-0472">Membrane</keyword>
<dbReference type="PANTHER" id="PTHR30093">
    <property type="entry name" value="GENERAL SECRETION PATHWAY PROTEIN G"/>
    <property type="match status" value="1"/>
</dbReference>
<feature type="domain" description="DUF1559" evidence="2">
    <location>
        <begin position="119"/>
        <end position="320"/>
    </location>
</feature>
<dbReference type="EMBL" id="LYDR01000110">
    <property type="protein sequence ID" value="ODA30332.1"/>
    <property type="molecule type" value="Genomic_DNA"/>
</dbReference>
<feature type="transmembrane region" description="Helical" evidence="1">
    <location>
        <begin position="36"/>
        <end position="56"/>
    </location>
</feature>
<evidence type="ECO:0000259" key="2">
    <source>
        <dbReference type="Pfam" id="PF07596"/>
    </source>
</evidence>
<comment type="caution">
    <text evidence="3">The sequence shown here is derived from an EMBL/GenBank/DDBJ whole genome shotgun (WGS) entry which is preliminary data.</text>
</comment>
<feature type="transmembrane region" description="Helical" evidence="1">
    <location>
        <begin position="96"/>
        <end position="114"/>
    </location>
</feature>
<sequence>MLVSILLHLILLGLAVVIVVAPFRSQKNEPASYRDLWWWLAVSVIPLFILPFLSFYPLENHFFAYALAFFCLVMGILGAISTIWRTESQRPRARPVGAVIATSILSPLLAFLFLSTMTSAREILARTACRHHLNSIGLGIHRYYNAHGVFPMPSSGQGELAVSWRVTMEPYLDVHQLDQKYSDQFAWNAEPNWAFSKRRRPVYECPSAGYRRADPKDGFGLTDYVVLVGDETAFPQGKMLLIQNIEDGLSNTAFVVEAIDTGIRWAEPKDLDVNQVELVVKSSNTNQQATHPIMSSAHSHGSHILLGDGSVRFISSQISPETLRMLTTASAGDVIRDE</sequence>
<dbReference type="AlphaFoldDB" id="A0A1C3EAR1"/>
<protein>
    <recommendedName>
        <fullName evidence="2">DUF1559 domain-containing protein</fullName>
    </recommendedName>
</protein>
<dbReference type="PANTHER" id="PTHR30093:SF2">
    <property type="entry name" value="TYPE II SECRETION SYSTEM PROTEIN H"/>
    <property type="match status" value="1"/>
</dbReference>
<evidence type="ECO:0000313" key="3">
    <source>
        <dbReference type="EMBL" id="ODA30332.1"/>
    </source>
</evidence>
<keyword evidence="1" id="KW-1133">Transmembrane helix</keyword>
<dbReference type="InterPro" id="IPR011453">
    <property type="entry name" value="DUF1559"/>
</dbReference>
<accession>A0A1C3EAR1</accession>
<dbReference type="STRING" id="1841610.A6X21_00135"/>
<reference evidence="3 4" key="1">
    <citation type="submission" date="2016-05" db="EMBL/GenBank/DDBJ databases">
        <title>Genomic and physiological characterization of Planctopirus sp. isolated from fresh water lake.</title>
        <authorList>
            <person name="Subhash Y."/>
            <person name="Ramana C."/>
        </authorList>
    </citation>
    <scope>NUCLEOTIDE SEQUENCE [LARGE SCALE GENOMIC DNA]</scope>
    <source>
        <strain evidence="3 4">JC280</strain>
    </source>
</reference>
<keyword evidence="1" id="KW-0812">Transmembrane</keyword>
<proteinExistence type="predicted"/>
<dbReference type="Pfam" id="PF07596">
    <property type="entry name" value="SBP_bac_10"/>
    <property type="match status" value="1"/>
</dbReference>
<dbReference type="NCBIfam" id="TIGR04294">
    <property type="entry name" value="pre_pil_HX9DG"/>
    <property type="match status" value="1"/>
</dbReference>
<dbReference type="Proteomes" id="UP000094828">
    <property type="component" value="Unassembled WGS sequence"/>
</dbReference>